<evidence type="ECO:0000256" key="11">
    <source>
        <dbReference type="ARBA" id="ARBA00023225"/>
    </source>
</evidence>
<evidence type="ECO:0000256" key="12">
    <source>
        <dbReference type="RuleBase" id="RU364091"/>
    </source>
</evidence>
<dbReference type="Gene3D" id="6.10.250.2080">
    <property type="match status" value="1"/>
</dbReference>
<keyword evidence="11 12" id="KW-1006">Bacterial flagellum protein export</keyword>
<keyword evidence="8 12" id="KW-0653">Protein transport</keyword>
<dbReference type="GO" id="GO:0005886">
    <property type="term" value="C:plasma membrane"/>
    <property type="evidence" value="ECO:0007669"/>
    <property type="project" value="UniProtKB-SubCell"/>
</dbReference>
<dbReference type="Gene3D" id="3.40.1690.10">
    <property type="entry name" value="secretion proteins EscU"/>
    <property type="match status" value="1"/>
</dbReference>
<dbReference type="GO" id="GO:0009306">
    <property type="term" value="P:protein secretion"/>
    <property type="evidence" value="ECO:0007669"/>
    <property type="project" value="InterPro"/>
</dbReference>
<dbReference type="Pfam" id="PF01312">
    <property type="entry name" value="Bac_export_2"/>
    <property type="match status" value="1"/>
</dbReference>
<dbReference type="InterPro" id="IPR029025">
    <property type="entry name" value="T3SS_substrate_exporter_C"/>
</dbReference>
<protein>
    <recommendedName>
        <fullName evidence="3 12">Flagellar biosynthetic protein FlhB</fullName>
    </recommendedName>
</protein>
<name>A0A0A7RHW5_9LACO</name>
<keyword evidence="14" id="KW-0969">Cilium</keyword>
<comment type="similarity">
    <text evidence="2 12">Belongs to the type III secretion exporter family.</text>
</comment>
<dbReference type="GO" id="GO:0044780">
    <property type="term" value="P:bacterial-type flagellum assembly"/>
    <property type="evidence" value="ECO:0007669"/>
    <property type="project" value="InterPro"/>
</dbReference>
<evidence type="ECO:0000256" key="4">
    <source>
        <dbReference type="ARBA" id="ARBA00022448"/>
    </source>
</evidence>
<feature type="transmembrane region" description="Helical" evidence="12">
    <location>
        <begin position="140"/>
        <end position="159"/>
    </location>
</feature>
<evidence type="ECO:0000256" key="8">
    <source>
        <dbReference type="ARBA" id="ARBA00022927"/>
    </source>
</evidence>
<evidence type="ECO:0000256" key="10">
    <source>
        <dbReference type="ARBA" id="ARBA00023136"/>
    </source>
</evidence>
<organism evidence="14">
    <name type="scientific">Liquorilactobacillus oeni</name>
    <dbReference type="NCBI Taxonomy" id="303241"/>
    <lineage>
        <taxon>Bacteria</taxon>
        <taxon>Bacillati</taxon>
        <taxon>Bacillota</taxon>
        <taxon>Bacilli</taxon>
        <taxon>Lactobacillales</taxon>
        <taxon>Lactobacillaceae</taxon>
        <taxon>Liquorilactobacillus</taxon>
    </lineage>
</organism>
<dbReference type="NCBIfam" id="TIGR00328">
    <property type="entry name" value="flhB"/>
    <property type="match status" value="1"/>
</dbReference>
<dbReference type="InterPro" id="IPR006135">
    <property type="entry name" value="T3SS_substrate_exporter"/>
</dbReference>
<dbReference type="PANTHER" id="PTHR30531">
    <property type="entry name" value="FLAGELLAR BIOSYNTHETIC PROTEIN FLHB"/>
    <property type="match status" value="1"/>
</dbReference>
<keyword evidence="7 12" id="KW-1005">Bacterial flagellum biogenesis</keyword>
<keyword evidence="9 12" id="KW-1133">Transmembrane helix</keyword>
<dbReference type="PRINTS" id="PR00950">
    <property type="entry name" value="TYPE3IMSPROT"/>
</dbReference>
<proteinExistence type="inferred from homology"/>
<comment type="subcellular location">
    <subcellularLocation>
        <location evidence="1">Cell membrane</location>
        <topology evidence="1">Multi-pass membrane protein</topology>
    </subcellularLocation>
</comment>
<dbReference type="AlphaFoldDB" id="A0A0A7RHW5"/>
<evidence type="ECO:0000256" key="9">
    <source>
        <dbReference type="ARBA" id="ARBA00022989"/>
    </source>
</evidence>
<evidence type="ECO:0000256" key="2">
    <source>
        <dbReference type="ARBA" id="ARBA00010690"/>
    </source>
</evidence>
<keyword evidence="6 12" id="KW-0812">Transmembrane</keyword>
<sequence length="355" mass="40741">MADKNGKTERPTQKRLRDARKRGEVPKSQEVNAAVALFVFSLVMLPSWEFVIEHFLPYLTQFIEQTATYNIQYSDLPKVALQAVLMLFLLAAPFMLLSVLISFLANFFQTGFLFSTKPLKPDFKKINPVNGLKQMLGLRAIFNMGKTLAKFAVIVYFCYREFMNNIPILLNLSGAGAPKVLFFVLDFARDLTFKVAILLLVIALTDYFYQRYSFRKNLRMTKEEVKEEFKQQEGDPKVKSQRKSRYQAMVRNAISKVKEATVLITNPTHFALAIKYDPKKEGIPVLLAKGKDELAQRMKAQARKEHIPMIENRPVAHAIYAQVEPGEFVPPELYESVAEIIALVYQLEEKEKNKI</sequence>
<comment type="function">
    <text evidence="12">Required for formation of the rod structure in the basal body of the flagellar apparatus. Together with FliI and FliH, may constitute the export apparatus of flagellin.</text>
</comment>
<feature type="region of interest" description="Disordered" evidence="13">
    <location>
        <begin position="1"/>
        <end position="24"/>
    </location>
</feature>
<feature type="transmembrane region" description="Helical" evidence="12">
    <location>
        <begin position="166"/>
        <end position="185"/>
    </location>
</feature>
<keyword evidence="14" id="KW-0282">Flagellum</keyword>
<reference evidence="14" key="1">
    <citation type="journal article" date="2014" name="Appl. Environ. Microbiol.">
        <title>Detection and genomic characterization of motility in Lactobacillus curvatus: confirmation of motility in a species outside the Lactobacillus salivarius clade.</title>
        <authorList>
            <person name="Cousin F.J."/>
            <person name="Lynch S.M."/>
            <person name="Harris H.M."/>
            <person name="McCann A."/>
            <person name="Lynch D.B."/>
            <person name="Neville B.A."/>
            <person name="Irisawa T."/>
            <person name="Okada S."/>
            <person name="Endo A."/>
            <person name="O'Toole P.W."/>
        </authorList>
    </citation>
    <scope>NUCLEOTIDE SEQUENCE</scope>
    <source>
        <strain evidence="14">DSM 19972</strain>
    </source>
</reference>
<evidence type="ECO:0000256" key="3">
    <source>
        <dbReference type="ARBA" id="ARBA00021622"/>
    </source>
</evidence>
<evidence type="ECO:0000256" key="6">
    <source>
        <dbReference type="ARBA" id="ARBA00022692"/>
    </source>
</evidence>
<keyword evidence="10 12" id="KW-0472">Membrane</keyword>
<evidence type="ECO:0000313" key="14">
    <source>
        <dbReference type="EMBL" id="AJA34194.1"/>
    </source>
</evidence>
<gene>
    <name evidence="12 14" type="primary">flhB</name>
</gene>
<feature type="transmembrane region" description="Helical" evidence="12">
    <location>
        <begin position="31"/>
        <end position="52"/>
    </location>
</feature>
<dbReference type="InterPro" id="IPR006136">
    <property type="entry name" value="FlhB"/>
</dbReference>
<dbReference type="SUPFAM" id="SSF160544">
    <property type="entry name" value="EscU C-terminal domain-like"/>
    <property type="match status" value="1"/>
</dbReference>
<feature type="transmembrane region" description="Helical" evidence="12">
    <location>
        <begin position="83"/>
        <end position="108"/>
    </location>
</feature>
<evidence type="ECO:0000256" key="5">
    <source>
        <dbReference type="ARBA" id="ARBA00022475"/>
    </source>
</evidence>
<dbReference type="PANTHER" id="PTHR30531:SF12">
    <property type="entry name" value="FLAGELLAR BIOSYNTHETIC PROTEIN FLHB"/>
    <property type="match status" value="1"/>
</dbReference>
<dbReference type="EMBL" id="KM886868">
    <property type="protein sequence ID" value="AJA34194.1"/>
    <property type="molecule type" value="Genomic_DNA"/>
</dbReference>
<evidence type="ECO:0000256" key="13">
    <source>
        <dbReference type="SAM" id="MobiDB-lite"/>
    </source>
</evidence>
<keyword evidence="14" id="KW-0966">Cell projection</keyword>
<feature type="transmembrane region" description="Helical" evidence="12">
    <location>
        <begin position="191"/>
        <end position="209"/>
    </location>
</feature>
<evidence type="ECO:0000256" key="7">
    <source>
        <dbReference type="ARBA" id="ARBA00022795"/>
    </source>
</evidence>
<keyword evidence="4 12" id="KW-0813">Transport</keyword>
<keyword evidence="5 12" id="KW-1003">Cell membrane</keyword>
<accession>A0A0A7RHW5</accession>
<evidence type="ECO:0000256" key="1">
    <source>
        <dbReference type="ARBA" id="ARBA00004651"/>
    </source>
</evidence>